<dbReference type="InterPro" id="IPR013520">
    <property type="entry name" value="Ribonucl_H"/>
</dbReference>
<reference evidence="5" key="1">
    <citation type="submission" date="2020-08" db="EMBL/GenBank/DDBJ databases">
        <title>Genome public.</title>
        <authorList>
            <person name="Liu C."/>
            <person name="Sun Q."/>
        </authorList>
    </citation>
    <scope>NUCLEOTIDE SEQUENCE</scope>
    <source>
        <strain evidence="5">BX5</strain>
    </source>
</reference>
<feature type="domain" description="Exonuclease" evidence="4">
    <location>
        <begin position="2"/>
        <end position="183"/>
    </location>
</feature>
<dbReference type="EMBL" id="JACOPN010000003">
    <property type="protein sequence ID" value="MBC5716888.1"/>
    <property type="molecule type" value="Genomic_DNA"/>
</dbReference>
<dbReference type="SUPFAM" id="SSF53098">
    <property type="entry name" value="Ribonuclease H-like"/>
    <property type="match status" value="1"/>
</dbReference>
<dbReference type="InterPro" id="IPR051274">
    <property type="entry name" value="3-5_Exoribonuclease"/>
</dbReference>
<name>A0A8J6IYZ1_9FIRM</name>
<dbReference type="CDD" id="cd06133">
    <property type="entry name" value="ERI-1_3'hExo_like"/>
    <property type="match status" value="1"/>
</dbReference>
<dbReference type="AlphaFoldDB" id="A0A8J6IYZ1"/>
<dbReference type="InterPro" id="IPR036397">
    <property type="entry name" value="RNaseH_sf"/>
</dbReference>
<dbReference type="InterPro" id="IPR012337">
    <property type="entry name" value="RNaseH-like_sf"/>
</dbReference>
<keyword evidence="1" id="KW-0540">Nuclease</keyword>
<evidence type="ECO:0000256" key="2">
    <source>
        <dbReference type="ARBA" id="ARBA00022801"/>
    </source>
</evidence>
<keyword evidence="6" id="KW-1185">Reference proteome</keyword>
<evidence type="ECO:0000313" key="6">
    <source>
        <dbReference type="Proteomes" id="UP000602260"/>
    </source>
</evidence>
<dbReference type="GO" id="GO:0000175">
    <property type="term" value="F:3'-5'-RNA exonuclease activity"/>
    <property type="evidence" value="ECO:0007669"/>
    <property type="project" value="InterPro"/>
</dbReference>
<dbReference type="Gene3D" id="3.30.420.10">
    <property type="entry name" value="Ribonuclease H-like superfamily/Ribonuclease H"/>
    <property type="match status" value="1"/>
</dbReference>
<dbReference type="SMART" id="SM00479">
    <property type="entry name" value="EXOIII"/>
    <property type="match status" value="1"/>
</dbReference>
<comment type="caution">
    <text evidence="5">The sequence shown here is derived from an EMBL/GenBank/DDBJ whole genome shotgun (WGS) entry which is preliminary data.</text>
</comment>
<dbReference type="Pfam" id="PF00929">
    <property type="entry name" value="RNase_T"/>
    <property type="match status" value="1"/>
</dbReference>
<evidence type="ECO:0000256" key="3">
    <source>
        <dbReference type="ARBA" id="ARBA00022839"/>
    </source>
</evidence>
<dbReference type="PANTHER" id="PTHR23044:SF61">
    <property type="entry name" value="3'-5' EXORIBONUCLEASE 1-RELATED"/>
    <property type="match status" value="1"/>
</dbReference>
<sequence length="306" mass="35067">MEYIVMDMEWNQALTFSEMVKDPVFLTGEIIQIGAIKLNQTLEVVDSFNEQIAPQYYTELHPKVAEITKLSNRDLQKGKGFHTVFNSFCDWCGDDFVFLAWGTEDLRILRKNMDLHNIDTSFMPPCFNLQNIFVDQVTHDTKQYALANALAIVGEVPFDSHDALNDARSTALLCTHLDLIRGLNEYKETVENRNGIVESYEFEEPYADIGDALSDDYVVSFECPHCGEIVWGENWIRKTGTNLLSLSQCSDGQEYLISLKFRPIAENKVVVKRLVYALTDELRTDYQQCMEQAAAWSKYVIPAYSF</sequence>
<keyword evidence="3 5" id="KW-0269">Exonuclease</keyword>
<dbReference type="InterPro" id="IPR047201">
    <property type="entry name" value="ERI-1_3'hExo-like"/>
</dbReference>
<keyword evidence="2" id="KW-0378">Hydrolase</keyword>
<accession>A0A8J6IYZ1</accession>
<gene>
    <name evidence="5" type="ORF">H8S55_06110</name>
</gene>
<protein>
    <submittedName>
        <fullName evidence="5">Exonuclease domain-containing protein</fullName>
    </submittedName>
</protein>
<dbReference type="Proteomes" id="UP000602260">
    <property type="component" value="Unassembled WGS sequence"/>
</dbReference>
<evidence type="ECO:0000256" key="1">
    <source>
        <dbReference type="ARBA" id="ARBA00022722"/>
    </source>
</evidence>
<dbReference type="GO" id="GO:0003676">
    <property type="term" value="F:nucleic acid binding"/>
    <property type="evidence" value="ECO:0007669"/>
    <property type="project" value="InterPro"/>
</dbReference>
<proteinExistence type="predicted"/>
<organism evidence="5 6">
    <name type="scientific">Flintibacter faecis</name>
    <dbReference type="NCBI Taxonomy" id="2763047"/>
    <lineage>
        <taxon>Bacteria</taxon>
        <taxon>Bacillati</taxon>
        <taxon>Bacillota</taxon>
        <taxon>Clostridia</taxon>
        <taxon>Eubacteriales</taxon>
        <taxon>Flintibacter</taxon>
    </lineage>
</organism>
<dbReference type="RefSeq" id="WP_186878220.1">
    <property type="nucleotide sequence ID" value="NZ_JACOPN010000003.1"/>
</dbReference>
<evidence type="ECO:0000259" key="4">
    <source>
        <dbReference type="SMART" id="SM00479"/>
    </source>
</evidence>
<evidence type="ECO:0000313" key="5">
    <source>
        <dbReference type="EMBL" id="MBC5716888.1"/>
    </source>
</evidence>
<dbReference type="PANTHER" id="PTHR23044">
    <property type="entry name" value="3'-5' EXONUCLEASE ERI1-RELATED"/>
    <property type="match status" value="1"/>
</dbReference>